<dbReference type="AlphaFoldDB" id="A0A5C8ZAU9"/>
<sequence>MTSKSLCYCGHSQSYADCCGRYIDAGAYPRDPESLMRSRYSAYACKNLSYLKKTWHPDTCPELTQAQLEQTEWLELNVISSKNGLKKGFVEFEAYYKEGNGKACLKEHSMFVKVKGRWLYYSAQ</sequence>
<dbReference type="InterPro" id="IPR048469">
    <property type="entry name" value="YchJ-like_M"/>
</dbReference>
<feature type="domain" description="YchJ-like middle NTF2-like" evidence="1">
    <location>
        <begin position="31"/>
        <end position="122"/>
    </location>
</feature>
<keyword evidence="3" id="KW-1185">Reference proteome</keyword>
<dbReference type="EMBL" id="VKAD01000001">
    <property type="protein sequence ID" value="TXR53930.1"/>
    <property type="molecule type" value="Genomic_DNA"/>
</dbReference>
<comment type="caution">
    <text evidence="2">The sequence shown here is derived from an EMBL/GenBank/DDBJ whole genome shotgun (WGS) entry which is preliminary data.</text>
</comment>
<dbReference type="SUPFAM" id="SSF54427">
    <property type="entry name" value="NTF2-like"/>
    <property type="match status" value="1"/>
</dbReference>
<dbReference type="RefSeq" id="WP_147713329.1">
    <property type="nucleotide sequence ID" value="NZ_VKAD01000001.1"/>
</dbReference>
<dbReference type="InterPro" id="IPR032710">
    <property type="entry name" value="NTF2-like_dom_sf"/>
</dbReference>
<reference evidence="2 3" key="1">
    <citation type="submission" date="2019-07" db="EMBL/GenBank/DDBJ databases">
        <title>Reinekea sp. strain SSH23 genome sequencing and assembly.</title>
        <authorList>
            <person name="Kim I."/>
        </authorList>
    </citation>
    <scope>NUCLEOTIDE SEQUENCE [LARGE SCALE GENOMIC DNA]</scope>
    <source>
        <strain evidence="2 3">SSH23</strain>
    </source>
</reference>
<proteinExistence type="predicted"/>
<gene>
    <name evidence="2" type="ORF">FME95_05095</name>
</gene>
<accession>A0A5C8ZAU9</accession>
<evidence type="ECO:0000313" key="2">
    <source>
        <dbReference type="EMBL" id="TXR53930.1"/>
    </source>
</evidence>
<dbReference type="Pfam" id="PF17775">
    <property type="entry name" value="YchJ_M-like"/>
    <property type="match status" value="1"/>
</dbReference>
<dbReference type="Gene3D" id="3.10.450.50">
    <property type="match status" value="1"/>
</dbReference>
<evidence type="ECO:0000313" key="3">
    <source>
        <dbReference type="Proteomes" id="UP000321764"/>
    </source>
</evidence>
<protein>
    <recommendedName>
        <fullName evidence="1">YchJ-like middle NTF2-like domain-containing protein</fullName>
    </recommendedName>
</protein>
<name>A0A5C8ZAU9_9GAMM</name>
<organism evidence="2 3">
    <name type="scientific">Reinekea thalattae</name>
    <dbReference type="NCBI Taxonomy" id="2593301"/>
    <lineage>
        <taxon>Bacteria</taxon>
        <taxon>Pseudomonadati</taxon>
        <taxon>Pseudomonadota</taxon>
        <taxon>Gammaproteobacteria</taxon>
        <taxon>Oceanospirillales</taxon>
        <taxon>Saccharospirillaceae</taxon>
        <taxon>Reinekea</taxon>
    </lineage>
</organism>
<dbReference type="OrthoDB" id="21421at2"/>
<evidence type="ECO:0000259" key="1">
    <source>
        <dbReference type="Pfam" id="PF17775"/>
    </source>
</evidence>
<dbReference type="Proteomes" id="UP000321764">
    <property type="component" value="Unassembled WGS sequence"/>
</dbReference>